<proteinExistence type="predicted"/>
<dbReference type="AlphaFoldDB" id="B6W7D2"/>
<accession>B6W7D2</accession>
<sequence length="354" mass="42144">MEKEMSIFDKLEKSLTDFAKEDENHDSDNLDKKNPYKEIKLKEVFDEFFESLEKNNSDFSWVDKLNRIDKNKNAEDKDKVANIHYGLPSHVHGNYKDGSIYLCLFNPNVIGILDNNLIYKSESSKKESAKICSLEDYYTKPPLLEDKKDPIDDEFWRIINSYKEWKNDDKKRKVNIEKLKNLIISDESTLTKELKNPELGTYYIDNYFDKLINKCANKLKDTDKIVNMELCPFRSKNASTISNDILKSEISLFACYIIWYRIGKYINNKNTNKPIFIFRSYSKWEDMLEDSLYKLNNKKITKIIIREYITKIRNEFFYHFPNQSGMISSKNLRKFVSEEEFDHIRKNIKKSENK</sequence>
<dbReference type="eggNOG" id="ENOG5030GGX">
    <property type="taxonomic scope" value="Bacteria"/>
</dbReference>
<dbReference type="RefSeq" id="WP_004812922.1">
    <property type="nucleotide sequence ID" value="NZ_ABXA01000012.1"/>
</dbReference>
<protein>
    <submittedName>
        <fullName evidence="1">Uncharacterized protein</fullName>
    </submittedName>
</protein>
<comment type="caution">
    <text evidence="1">The sequence shown here is derived from an EMBL/GenBank/DDBJ whole genome shotgun (WGS) entry which is preliminary data.</text>
</comment>
<organism evidence="1 2">
    <name type="scientific">Anaerococcus hydrogenalis DSM 7454</name>
    <dbReference type="NCBI Taxonomy" id="561177"/>
    <lineage>
        <taxon>Bacteria</taxon>
        <taxon>Bacillati</taxon>
        <taxon>Bacillota</taxon>
        <taxon>Tissierellia</taxon>
        <taxon>Tissierellales</taxon>
        <taxon>Peptoniphilaceae</taxon>
        <taxon>Anaerococcus</taxon>
    </lineage>
</organism>
<dbReference type="EMBL" id="ABXA01000012">
    <property type="protein sequence ID" value="EEB36675.1"/>
    <property type="molecule type" value="Genomic_DNA"/>
</dbReference>
<evidence type="ECO:0000313" key="1">
    <source>
        <dbReference type="EMBL" id="EEB36675.1"/>
    </source>
</evidence>
<dbReference type="Proteomes" id="UP000005451">
    <property type="component" value="Unassembled WGS sequence"/>
</dbReference>
<reference evidence="1 2" key="1">
    <citation type="submission" date="2008-09" db="EMBL/GenBank/DDBJ databases">
        <authorList>
            <person name="Fulton L."/>
            <person name="Clifton S."/>
            <person name="Fulton B."/>
            <person name="Xu J."/>
            <person name="Minx P."/>
            <person name="Pepin K.H."/>
            <person name="Johnson M."/>
            <person name="Thiruvilangam P."/>
            <person name="Bhonagiri V."/>
            <person name="Nash W.E."/>
            <person name="Mardis E.R."/>
            <person name="Wilson R.K."/>
        </authorList>
    </citation>
    <scope>NUCLEOTIDE SEQUENCE [LARGE SCALE GENOMIC DNA]</scope>
    <source>
        <strain evidence="1 2">DSM 7454</strain>
    </source>
</reference>
<evidence type="ECO:0000313" key="2">
    <source>
        <dbReference type="Proteomes" id="UP000005451"/>
    </source>
</evidence>
<reference evidence="1 2" key="2">
    <citation type="submission" date="2008-10" db="EMBL/GenBank/DDBJ databases">
        <title>Draft genome sequence of Anaerococcus hydrogenalis (DSM 7454).</title>
        <authorList>
            <person name="Sudarsanam P."/>
            <person name="Ley R."/>
            <person name="Guruge J."/>
            <person name="Turnbaugh P.J."/>
            <person name="Mahowald M."/>
            <person name="Liep D."/>
            <person name="Gordon J."/>
        </authorList>
    </citation>
    <scope>NUCLEOTIDE SEQUENCE [LARGE SCALE GENOMIC DNA]</scope>
    <source>
        <strain evidence="1 2">DSM 7454</strain>
    </source>
</reference>
<gene>
    <name evidence="1" type="ORF">ANHYDRO_00478</name>
</gene>
<name>B6W7D2_9FIRM</name>